<gene>
    <name evidence="1" type="ORF">FNV43_RR26506</name>
</gene>
<reference evidence="1" key="1">
    <citation type="submission" date="2020-03" db="EMBL/GenBank/DDBJ databases">
        <title>A high-quality chromosome-level genome assembly of a woody plant with both climbing and erect habits, Rhamnella rubrinervis.</title>
        <authorList>
            <person name="Lu Z."/>
            <person name="Yang Y."/>
            <person name="Zhu X."/>
            <person name="Sun Y."/>
        </authorList>
    </citation>
    <scope>NUCLEOTIDE SEQUENCE</scope>
    <source>
        <strain evidence="1">BYM</strain>
        <tissue evidence="1">Leaf</tissue>
    </source>
</reference>
<protein>
    <submittedName>
        <fullName evidence="1">Uncharacterized protein</fullName>
    </submittedName>
</protein>
<sequence length="168" mass="19130">MPFNYHLIIEDITEAERNSDVDDFLVNHDPNHDPAQNSNCELALTNNSETDKKKIDAAKKVLLEMVDIGFDIVTKEEAQNNYRKSIAVLIEAGFFLDNMKSSISKFFHSLDEELATFNKFRENIFNEASHRSSMILLQTSIQSKASEYTMASAKLTAQEHLVEELKAK</sequence>
<keyword evidence="2" id="KW-1185">Reference proteome</keyword>
<name>A0A8K0GRK5_9ROSA</name>
<organism evidence="1 2">
    <name type="scientific">Rhamnella rubrinervis</name>
    <dbReference type="NCBI Taxonomy" id="2594499"/>
    <lineage>
        <taxon>Eukaryota</taxon>
        <taxon>Viridiplantae</taxon>
        <taxon>Streptophyta</taxon>
        <taxon>Embryophyta</taxon>
        <taxon>Tracheophyta</taxon>
        <taxon>Spermatophyta</taxon>
        <taxon>Magnoliopsida</taxon>
        <taxon>eudicotyledons</taxon>
        <taxon>Gunneridae</taxon>
        <taxon>Pentapetalae</taxon>
        <taxon>rosids</taxon>
        <taxon>fabids</taxon>
        <taxon>Rosales</taxon>
        <taxon>Rhamnaceae</taxon>
        <taxon>rhamnoid group</taxon>
        <taxon>Rhamneae</taxon>
        <taxon>Rhamnella</taxon>
    </lineage>
</organism>
<evidence type="ECO:0000313" key="1">
    <source>
        <dbReference type="EMBL" id="KAF3431770.1"/>
    </source>
</evidence>
<dbReference type="AlphaFoldDB" id="A0A8K0GRK5"/>
<dbReference type="Proteomes" id="UP000796880">
    <property type="component" value="Unassembled WGS sequence"/>
</dbReference>
<proteinExistence type="predicted"/>
<accession>A0A8K0GRK5</accession>
<dbReference type="EMBL" id="VOIH02000012">
    <property type="protein sequence ID" value="KAF3431770.1"/>
    <property type="molecule type" value="Genomic_DNA"/>
</dbReference>
<comment type="caution">
    <text evidence="1">The sequence shown here is derived from an EMBL/GenBank/DDBJ whole genome shotgun (WGS) entry which is preliminary data.</text>
</comment>
<evidence type="ECO:0000313" key="2">
    <source>
        <dbReference type="Proteomes" id="UP000796880"/>
    </source>
</evidence>